<dbReference type="Pfam" id="PF14897">
    <property type="entry name" value="EpsG"/>
    <property type="match status" value="1"/>
</dbReference>
<feature type="transmembrane region" description="Helical" evidence="1">
    <location>
        <begin position="227"/>
        <end position="246"/>
    </location>
</feature>
<proteinExistence type="predicted"/>
<evidence type="ECO:0000313" key="3">
    <source>
        <dbReference type="Proteomes" id="UP000326061"/>
    </source>
</evidence>
<keyword evidence="1" id="KW-1133">Transmembrane helix</keyword>
<feature type="transmembrane region" description="Helical" evidence="1">
    <location>
        <begin position="179"/>
        <end position="207"/>
    </location>
</feature>
<keyword evidence="1" id="KW-0812">Transmembrane</keyword>
<dbReference type="EMBL" id="CP041166">
    <property type="protein sequence ID" value="QFR42555.1"/>
    <property type="molecule type" value="Genomic_DNA"/>
</dbReference>
<sequence length="333" mass="38317">MIASKNLTISHETVILIFMGIILILIAGLRPLEYFADASNYLNKIYNNGGIFDTEPTFWLINQFNQLLLGGKEQIFFLIYAALGVSIKILAIKKLSLVPLLSIYLYICLYFLLHEMAQIRVGVASAVFLLAIPDIVNKNFKSYLLKTVIAIAFHYSALIMIVFYFISFKKINKNIYYSLPILGLILALAPNFIFSILTFSASILPSMLSNKIIMYLNFSKDGIHSDIHIFNIYIVSLLIIYYFSLFNLKKFESKLNTLLVKFLGLQLFIFFAFSCMPVFAWRLSEFIGISLVILIPHLIFIFKQKIFPIMFIIVWGGVYFWYVNVNLNLIVKF</sequence>
<feature type="transmembrane region" description="Helical" evidence="1">
    <location>
        <begin position="12"/>
        <end position="32"/>
    </location>
</feature>
<dbReference type="AlphaFoldDB" id="A0AAJ4A292"/>
<dbReference type="KEGG" id="suln:FJR47_00945"/>
<keyword evidence="3" id="KW-1185">Reference proteome</keyword>
<dbReference type="InterPro" id="IPR049458">
    <property type="entry name" value="EpsG-like"/>
</dbReference>
<feature type="transmembrane region" description="Helical" evidence="1">
    <location>
        <begin position="143"/>
        <end position="167"/>
    </location>
</feature>
<gene>
    <name evidence="2" type="ORF">FJR47_00945</name>
</gene>
<accession>A0AAJ4A292</accession>
<feature type="transmembrane region" description="Helical" evidence="1">
    <location>
        <begin position="286"/>
        <end position="302"/>
    </location>
</feature>
<feature type="transmembrane region" description="Helical" evidence="1">
    <location>
        <begin position="74"/>
        <end position="91"/>
    </location>
</feature>
<keyword evidence="1" id="KW-0472">Membrane</keyword>
<name>A0AAJ4A292_9BACT</name>
<evidence type="ECO:0000256" key="1">
    <source>
        <dbReference type="SAM" id="Phobius"/>
    </source>
</evidence>
<reference evidence="3" key="1">
    <citation type="submission" date="2019-06" db="EMBL/GenBank/DDBJ databases">
        <title>Sulfurimonas gotlandica sp. nov., a chemoautotrophic and psychrotolerant epsilonproteobacterium isolated from a pelagic redoxcline, and an emended description of the genus Sulfurimonas.</title>
        <authorList>
            <person name="Wang S."/>
            <person name="Jiang L."/>
            <person name="Shao Z."/>
        </authorList>
    </citation>
    <scope>NUCLEOTIDE SEQUENCE [LARGE SCALE GENOMIC DNA]</scope>
    <source>
        <strain evidence="3">1-1N</strain>
    </source>
</reference>
<evidence type="ECO:0000313" key="2">
    <source>
        <dbReference type="EMBL" id="QFR42555.1"/>
    </source>
</evidence>
<dbReference type="RefSeq" id="WP_152298626.1">
    <property type="nucleotide sequence ID" value="NZ_CP041166.1"/>
</dbReference>
<organism evidence="2 3">
    <name type="scientific">Sulfurimonas xiamenensis</name>
    <dbReference type="NCBI Taxonomy" id="2590021"/>
    <lineage>
        <taxon>Bacteria</taxon>
        <taxon>Pseudomonadati</taxon>
        <taxon>Campylobacterota</taxon>
        <taxon>Epsilonproteobacteria</taxon>
        <taxon>Campylobacterales</taxon>
        <taxon>Sulfurimonadaceae</taxon>
        <taxon>Sulfurimonas</taxon>
    </lineage>
</organism>
<protein>
    <submittedName>
        <fullName evidence="2">EpsG family protein</fullName>
    </submittedName>
</protein>
<feature type="transmembrane region" description="Helical" evidence="1">
    <location>
        <begin position="258"/>
        <end position="280"/>
    </location>
</feature>
<dbReference type="Proteomes" id="UP000326061">
    <property type="component" value="Chromosome"/>
</dbReference>
<feature type="transmembrane region" description="Helical" evidence="1">
    <location>
        <begin position="309"/>
        <end position="331"/>
    </location>
</feature>
<feature type="transmembrane region" description="Helical" evidence="1">
    <location>
        <begin position="103"/>
        <end position="131"/>
    </location>
</feature>